<dbReference type="RefSeq" id="WP_197529522.1">
    <property type="nucleotide sequence ID" value="NZ_CP036349.1"/>
</dbReference>
<dbReference type="EMBL" id="CP036349">
    <property type="protein sequence ID" value="QDV75714.1"/>
    <property type="molecule type" value="Genomic_DNA"/>
</dbReference>
<dbReference type="AlphaFoldDB" id="A0A518KD47"/>
<name>A0A518KD47_9BACT</name>
<accession>A0A518KD47</accession>
<gene>
    <name evidence="2" type="ORF">Spa11_39350</name>
</gene>
<organism evidence="2 3">
    <name type="scientific">Botrimarina mediterranea</name>
    <dbReference type="NCBI Taxonomy" id="2528022"/>
    <lineage>
        <taxon>Bacteria</taxon>
        <taxon>Pseudomonadati</taxon>
        <taxon>Planctomycetota</taxon>
        <taxon>Planctomycetia</taxon>
        <taxon>Pirellulales</taxon>
        <taxon>Lacipirellulaceae</taxon>
        <taxon>Botrimarina</taxon>
    </lineage>
</organism>
<sequence length="46" mass="5161">MNHYPCDVAFTPTVKAIQETKGSRPAYHGKEERGGWQTTVTPDVQQ</sequence>
<protein>
    <submittedName>
        <fullName evidence="2">Uncharacterized protein</fullName>
    </submittedName>
</protein>
<keyword evidence="3" id="KW-1185">Reference proteome</keyword>
<feature type="region of interest" description="Disordered" evidence="1">
    <location>
        <begin position="19"/>
        <end position="46"/>
    </location>
</feature>
<proteinExistence type="predicted"/>
<evidence type="ECO:0000256" key="1">
    <source>
        <dbReference type="SAM" id="MobiDB-lite"/>
    </source>
</evidence>
<dbReference type="KEGG" id="bmei:Spa11_39350"/>
<evidence type="ECO:0000313" key="3">
    <source>
        <dbReference type="Proteomes" id="UP000316426"/>
    </source>
</evidence>
<evidence type="ECO:0000313" key="2">
    <source>
        <dbReference type="EMBL" id="QDV75714.1"/>
    </source>
</evidence>
<reference evidence="2 3" key="1">
    <citation type="submission" date="2019-02" db="EMBL/GenBank/DDBJ databases">
        <title>Deep-cultivation of Planctomycetes and their phenomic and genomic characterization uncovers novel biology.</title>
        <authorList>
            <person name="Wiegand S."/>
            <person name="Jogler M."/>
            <person name="Boedeker C."/>
            <person name="Pinto D."/>
            <person name="Vollmers J."/>
            <person name="Rivas-Marin E."/>
            <person name="Kohn T."/>
            <person name="Peeters S.H."/>
            <person name="Heuer A."/>
            <person name="Rast P."/>
            <person name="Oberbeckmann S."/>
            <person name="Bunk B."/>
            <person name="Jeske O."/>
            <person name="Meyerdierks A."/>
            <person name="Storesund J.E."/>
            <person name="Kallscheuer N."/>
            <person name="Luecker S."/>
            <person name="Lage O.M."/>
            <person name="Pohl T."/>
            <person name="Merkel B.J."/>
            <person name="Hornburger P."/>
            <person name="Mueller R.-W."/>
            <person name="Bruemmer F."/>
            <person name="Labrenz M."/>
            <person name="Spormann A.M."/>
            <person name="Op den Camp H."/>
            <person name="Overmann J."/>
            <person name="Amann R."/>
            <person name="Jetten M.S.M."/>
            <person name="Mascher T."/>
            <person name="Medema M.H."/>
            <person name="Devos D.P."/>
            <person name="Kaster A.-K."/>
            <person name="Ovreas L."/>
            <person name="Rohde M."/>
            <person name="Galperin M.Y."/>
            <person name="Jogler C."/>
        </authorList>
    </citation>
    <scope>NUCLEOTIDE SEQUENCE [LARGE SCALE GENOMIC DNA]</scope>
    <source>
        <strain evidence="2 3">Spa11</strain>
    </source>
</reference>
<dbReference type="Proteomes" id="UP000316426">
    <property type="component" value="Chromosome"/>
</dbReference>
<feature type="compositionally biased region" description="Polar residues" evidence="1">
    <location>
        <begin position="36"/>
        <end position="46"/>
    </location>
</feature>